<dbReference type="PANTHER" id="PTHR46305">
    <property type="match status" value="1"/>
</dbReference>
<keyword evidence="2" id="KW-0285">Flavoprotein</keyword>
<evidence type="ECO:0000313" key="7">
    <source>
        <dbReference type="Proteomes" id="UP000824150"/>
    </source>
</evidence>
<organism evidence="6 7">
    <name type="scientific">Candidatus Anaerobiospirillum merdipullorum</name>
    <dbReference type="NCBI Taxonomy" id="2838450"/>
    <lineage>
        <taxon>Bacteria</taxon>
        <taxon>Pseudomonadati</taxon>
        <taxon>Pseudomonadota</taxon>
        <taxon>Gammaproteobacteria</taxon>
        <taxon>Aeromonadales</taxon>
        <taxon>Succinivibrionaceae</taxon>
        <taxon>Anaerobiospirillum</taxon>
    </lineage>
</organism>
<comment type="cofactor">
    <cofactor evidence="1">
        <name>FAD</name>
        <dbReference type="ChEBI" id="CHEBI:57692"/>
    </cofactor>
</comment>
<comment type="caution">
    <text evidence="6">The sequence shown here is derived from an EMBL/GenBank/DDBJ whole genome shotgun (WGS) entry which is preliminary data.</text>
</comment>
<dbReference type="AlphaFoldDB" id="A0A9E2NRU2"/>
<evidence type="ECO:0000256" key="3">
    <source>
        <dbReference type="ARBA" id="ARBA00022827"/>
    </source>
</evidence>
<dbReference type="InterPro" id="IPR052397">
    <property type="entry name" value="NADPH-QR_MdaB"/>
</dbReference>
<dbReference type="PANTHER" id="PTHR46305:SF3">
    <property type="entry name" value="NADPH:QUINONE OXIDOREDUCTASE MDAB"/>
    <property type="match status" value="1"/>
</dbReference>
<protein>
    <submittedName>
        <fullName evidence="6">NAD(P)H-dependent oxidoreductase</fullName>
    </submittedName>
</protein>
<evidence type="ECO:0000313" key="6">
    <source>
        <dbReference type="EMBL" id="MBU3826473.1"/>
    </source>
</evidence>
<reference evidence="6" key="2">
    <citation type="submission" date="2021-04" db="EMBL/GenBank/DDBJ databases">
        <authorList>
            <person name="Gilroy R."/>
        </authorList>
    </citation>
    <scope>NUCLEOTIDE SEQUENCE</scope>
    <source>
        <strain evidence="6">687</strain>
    </source>
</reference>
<dbReference type="Proteomes" id="UP000824150">
    <property type="component" value="Unassembled WGS sequence"/>
</dbReference>
<dbReference type="EMBL" id="JAHLFG010000035">
    <property type="protein sequence ID" value="MBU3826473.1"/>
    <property type="molecule type" value="Genomic_DNA"/>
</dbReference>
<dbReference type="InterPro" id="IPR003680">
    <property type="entry name" value="Flavodoxin_fold"/>
</dbReference>
<dbReference type="Pfam" id="PF02525">
    <property type="entry name" value="Flavodoxin_2"/>
    <property type="match status" value="1"/>
</dbReference>
<evidence type="ECO:0000256" key="1">
    <source>
        <dbReference type="ARBA" id="ARBA00001974"/>
    </source>
</evidence>
<feature type="domain" description="Flavodoxin-like fold" evidence="5">
    <location>
        <begin position="24"/>
        <end position="188"/>
    </location>
</feature>
<dbReference type="InterPro" id="IPR029039">
    <property type="entry name" value="Flavoprotein-like_sf"/>
</dbReference>
<proteinExistence type="inferred from homology"/>
<comment type="similarity">
    <text evidence="4">Belongs to the oxidoreductase MdaB family.</text>
</comment>
<gene>
    <name evidence="6" type="ORF">IAA31_03170</name>
</gene>
<dbReference type="SUPFAM" id="SSF52218">
    <property type="entry name" value="Flavoproteins"/>
    <property type="match status" value="1"/>
</dbReference>
<keyword evidence="3" id="KW-0274">FAD</keyword>
<evidence type="ECO:0000256" key="4">
    <source>
        <dbReference type="ARBA" id="ARBA00037981"/>
    </source>
</evidence>
<evidence type="ECO:0000256" key="2">
    <source>
        <dbReference type="ARBA" id="ARBA00022630"/>
    </source>
</evidence>
<reference evidence="6" key="1">
    <citation type="journal article" date="2021" name="PeerJ">
        <title>Extensive microbial diversity within the chicken gut microbiome revealed by metagenomics and culture.</title>
        <authorList>
            <person name="Gilroy R."/>
            <person name="Ravi A."/>
            <person name="Getino M."/>
            <person name="Pursley I."/>
            <person name="Horton D.L."/>
            <person name="Alikhan N.F."/>
            <person name="Baker D."/>
            <person name="Gharbi K."/>
            <person name="Hall N."/>
            <person name="Watson M."/>
            <person name="Adriaenssens E.M."/>
            <person name="Foster-Nyarko E."/>
            <person name="Jarju S."/>
            <person name="Secka A."/>
            <person name="Antonio M."/>
            <person name="Oren A."/>
            <person name="Chaudhuri R.R."/>
            <person name="La Ragione R."/>
            <person name="Hildebrand F."/>
            <person name="Pallen M.J."/>
        </authorList>
    </citation>
    <scope>NUCLEOTIDE SEQUENCE</scope>
    <source>
        <strain evidence="6">687</strain>
    </source>
</reference>
<sequence length="191" mass="21447">MATVLILDVGVKCANAKGELNHAFAKLAQDELSSRGFAVHITRVGEPYVVADEVAYLKGADFVIVQTPGFWMGPPWQLKRYFDEVLTGNGFNDGDGRHRAHPEMKYGSGGLMQGKHFMLCSTWNAPLCAFENKDEFFEGAGIDGLFMPLRKTFEFIGMQQLPSFMVNDIYKNPQIAQDMERFKAHLQQYIG</sequence>
<evidence type="ECO:0000259" key="5">
    <source>
        <dbReference type="Pfam" id="PF02525"/>
    </source>
</evidence>
<dbReference type="Gene3D" id="3.40.50.360">
    <property type="match status" value="1"/>
</dbReference>
<accession>A0A9E2NRU2</accession>
<name>A0A9E2NRU2_9GAMM</name>